<dbReference type="RefSeq" id="WP_095998152.1">
    <property type="nucleotide sequence ID" value="NZ_NSLI01000003.1"/>
</dbReference>
<dbReference type="AlphaFoldDB" id="A0A2A2SF87"/>
<dbReference type="OrthoDB" id="8001034at2"/>
<keyword evidence="2" id="KW-1185">Reference proteome</keyword>
<dbReference type="EMBL" id="NSLI01000003">
    <property type="protein sequence ID" value="PAX07909.1"/>
    <property type="molecule type" value="Genomic_DNA"/>
</dbReference>
<organism evidence="1 2">
    <name type="scientific">Sphingomonas lenta</name>
    <dbReference type="NCBI Taxonomy" id="1141887"/>
    <lineage>
        <taxon>Bacteria</taxon>
        <taxon>Pseudomonadati</taxon>
        <taxon>Pseudomonadota</taxon>
        <taxon>Alphaproteobacteria</taxon>
        <taxon>Sphingomonadales</taxon>
        <taxon>Sphingomonadaceae</taxon>
        <taxon>Sphingomonas</taxon>
    </lineage>
</organism>
<comment type="caution">
    <text evidence="1">The sequence shown here is derived from an EMBL/GenBank/DDBJ whole genome shotgun (WGS) entry which is preliminary data.</text>
</comment>
<proteinExistence type="predicted"/>
<sequence length="80" mass="9189">MTDQTDTAVQARRREIAAEHVLFKTIEYVERRHPGLLDYIEGSLDHLGDYARDGTKDDEAVREIARKMLTGARREMAEEA</sequence>
<reference evidence="2" key="1">
    <citation type="submission" date="2017-09" db="EMBL/GenBank/DDBJ databases">
        <authorList>
            <person name="Feng G."/>
            <person name="Zhu H."/>
        </authorList>
    </citation>
    <scope>NUCLEOTIDE SEQUENCE [LARGE SCALE GENOMIC DNA]</scope>
    <source>
        <strain evidence="2">1PNM-20</strain>
    </source>
</reference>
<evidence type="ECO:0000313" key="1">
    <source>
        <dbReference type="EMBL" id="PAX07909.1"/>
    </source>
</evidence>
<protein>
    <submittedName>
        <fullName evidence="1">Uncharacterized protein</fullName>
    </submittedName>
</protein>
<evidence type="ECO:0000313" key="2">
    <source>
        <dbReference type="Proteomes" id="UP000218151"/>
    </source>
</evidence>
<dbReference type="Proteomes" id="UP000218151">
    <property type="component" value="Unassembled WGS sequence"/>
</dbReference>
<accession>A0A2A2SF87</accession>
<name>A0A2A2SF87_9SPHN</name>
<gene>
    <name evidence="1" type="ORF">CKY28_09875</name>
</gene>